<sequence>MNVKQKILPVICLVSAYVHWIKPRLLSASASKSGKSLLLNLCGRSRFFIPMMVFTAFWLFDTHLQIEATISFTFSRNVQINIGAPEEELEVDLNDDDDDDDDDGVDDSIDSYSDISSSSDVSLIALEDLHVALEE</sequence>
<evidence type="ECO:0000313" key="3">
    <source>
        <dbReference type="Proteomes" id="UP000478052"/>
    </source>
</evidence>
<gene>
    <name evidence="2" type="ORF">FWK35_00003552</name>
</gene>
<keyword evidence="3" id="KW-1185">Reference proteome</keyword>
<feature type="region of interest" description="Disordered" evidence="1">
    <location>
        <begin position="89"/>
        <end position="117"/>
    </location>
</feature>
<evidence type="ECO:0000256" key="1">
    <source>
        <dbReference type="SAM" id="MobiDB-lite"/>
    </source>
</evidence>
<comment type="caution">
    <text evidence="2">The sequence shown here is derived from an EMBL/GenBank/DDBJ whole genome shotgun (WGS) entry which is preliminary data.</text>
</comment>
<dbReference type="OrthoDB" id="6620291at2759"/>
<name>A0A6G0ZFI8_APHCR</name>
<dbReference type="Proteomes" id="UP000478052">
    <property type="component" value="Unassembled WGS sequence"/>
</dbReference>
<reference evidence="2 3" key="1">
    <citation type="submission" date="2019-08" db="EMBL/GenBank/DDBJ databases">
        <title>Whole genome of Aphis craccivora.</title>
        <authorList>
            <person name="Voronova N.V."/>
            <person name="Shulinski R.S."/>
            <person name="Bandarenka Y.V."/>
            <person name="Zhorov D.G."/>
            <person name="Warner D."/>
        </authorList>
    </citation>
    <scope>NUCLEOTIDE SEQUENCE [LARGE SCALE GENOMIC DNA]</scope>
    <source>
        <strain evidence="2">180601</strain>
        <tissue evidence="2">Whole Body</tissue>
    </source>
</reference>
<feature type="compositionally biased region" description="Acidic residues" evidence="1">
    <location>
        <begin position="89"/>
        <end position="109"/>
    </location>
</feature>
<feature type="non-terminal residue" evidence="2">
    <location>
        <position position="135"/>
    </location>
</feature>
<dbReference type="AlphaFoldDB" id="A0A6G0ZFI8"/>
<organism evidence="2 3">
    <name type="scientific">Aphis craccivora</name>
    <name type="common">Cowpea aphid</name>
    <dbReference type="NCBI Taxonomy" id="307492"/>
    <lineage>
        <taxon>Eukaryota</taxon>
        <taxon>Metazoa</taxon>
        <taxon>Ecdysozoa</taxon>
        <taxon>Arthropoda</taxon>
        <taxon>Hexapoda</taxon>
        <taxon>Insecta</taxon>
        <taxon>Pterygota</taxon>
        <taxon>Neoptera</taxon>
        <taxon>Paraneoptera</taxon>
        <taxon>Hemiptera</taxon>
        <taxon>Sternorrhyncha</taxon>
        <taxon>Aphidomorpha</taxon>
        <taxon>Aphidoidea</taxon>
        <taxon>Aphididae</taxon>
        <taxon>Aphidini</taxon>
        <taxon>Aphis</taxon>
        <taxon>Aphis</taxon>
    </lineage>
</organism>
<accession>A0A6G0ZFI8</accession>
<protein>
    <submittedName>
        <fullName evidence="2">MATH and LRR domain-containing protein PFE0570w-like</fullName>
    </submittedName>
</protein>
<evidence type="ECO:0000313" key="2">
    <source>
        <dbReference type="EMBL" id="KAF0769758.1"/>
    </source>
</evidence>
<dbReference type="EMBL" id="VUJU01000539">
    <property type="protein sequence ID" value="KAF0769758.1"/>
    <property type="molecule type" value="Genomic_DNA"/>
</dbReference>
<proteinExistence type="predicted"/>